<dbReference type="Proteomes" id="UP001185135">
    <property type="component" value="Segment"/>
</dbReference>
<name>A0AA95J1Z7_9VIRU</name>
<dbReference type="InterPro" id="IPR008983">
    <property type="entry name" value="Tumour_necrosis_fac-like_dom"/>
</dbReference>
<protein>
    <submittedName>
        <fullName evidence="6">C1q domain-containing protein</fullName>
    </submittedName>
</protein>
<dbReference type="PANTHER" id="PTHR15427:SF33">
    <property type="entry name" value="COLLAGEN IV NC1 DOMAIN-CONTAINING PROTEIN"/>
    <property type="match status" value="1"/>
</dbReference>
<evidence type="ECO:0000256" key="2">
    <source>
        <dbReference type="ARBA" id="ARBA00022525"/>
    </source>
</evidence>
<dbReference type="InterPro" id="IPR001073">
    <property type="entry name" value="C1q_dom"/>
</dbReference>
<reference evidence="6" key="1">
    <citation type="submission" date="2022-06" db="EMBL/GenBank/DDBJ databases">
        <authorList>
            <person name="Legendre M."/>
            <person name="Claverie J.-M."/>
            <person name="Alempic J.-M."/>
            <person name="Abergel C."/>
        </authorList>
    </citation>
    <scope>NUCLEOTIDE SEQUENCE</scope>
    <source>
        <strain evidence="6">Kuranda</strain>
    </source>
</reference>
<feature type="domain" description="C1q" evidence="5">
    <location>
        <begin position="278"/>
        <end position="429"/>
    </location>
</feature>
<dbReference type="Gene3D" id="2.60.120.40">
    <property type="match status" value="1"/>
</dbReference>
<proteinExistence type="predicted"/>
<organism evidence="6 7">
    <name type="scientific">Pandoravirus kuranda</name>
    <dbReference type="NCBI Taxonomy" id="3019033"/>
    <lineage>
        <taxon>Viruses</taxon>
        <taxon>Pandoravirus</taxon>
    </lineage>
</organism>
<evidence type="ECO:0000256" key="3">
    <source>
        <dbReference type="ARBA" id="ARBA00022729"/>
    </source>
</evidence>
<feature type="compositionally biased region" description="Basic residues" evidence="4">
    <location>
        <begin position="73"/>
        <end position="84"/>
    </location>
</feature>
<gene>
    <name evidence="6" type="ORF">pkur_cds_134</name>
</gene>
<feature type="compositionally biased region" description="Gly residues" evidence="4">
    <location>
        <begin position="262"/>
        <end position="271"/>
    </location>
</feature>
<keyword evidence="3" id="KW-0732">Signal</keyword>
<keyword evidence="2" id="KW-0964">Secreted</keyword>
<sequence length="429" mass="44312">MSERRHHHHHKQRSCSRAHHDHGTHSVADLAHQATQPTPACRRPYDHASPDSAVPFSGAPHMRAPCYGCQHHDHQHHNQHHHQVIKQEQHVTHQRCRHHRQHGHQCRRPLDEDNSSSTDVSTTSCSDTNSKDDEPSLGDPYPGRLFAPAAVRRDGRMMNHHGKPPSAFGQCRPGCKCARAGLFSAIGGVGPRGPAGPPGSQGLVGVPGAPGLPGPPGPVGPAGPPGPVGPAGAPGAQGPAGPQGIQGPAGAQGIQGPAGPEGPQGPGGPEGPQGPPGEPRNTVAFRADGTVLSGYAGPVAGPVVYDTQVYDLVNGAPADNYNPATWTFTAPLAAVYRFAANLNGSATVGTADVVLSLVSNNGEQPIQRRFSSTSATDFAGATVAGDFLLQVGQTVQVQATVLTNSTFIVPAGTTLGRSFSGSLISEIAP</sequence>
<feature type="region of interest" description="Disordered" evidence="4">
    <location>
        <begin position="1"/>
        <end position="57"/>
    </location>
</feature>
<feature type="compositionally biased region" description="Basic residues" evidence="4">
    <location>
        <begin position="92"/>
        <end position="107"/>
    </location>
</feature>
<feature type="compositionally biased region" description="Pro residues" evidence="4">
    <location>
        <begin position="210"/>
        <end position="228"/>
    </location>
</feature>
<dbReference type="SUPFAM" id="SSF49842">
    <property type="entry name" value="TNF-like"/>
    <property type="match status" value="1"/>
</dbReference>
<dbReference type="InterPro" id="IPR008160">
    <property type="entry name" value="Collagen"/>
</dbReference>
<comment type="subcellular location">
    <subcellularLocation>
        <location evidence="1">Secreted</location>
    </subcellularLocation>
</comment>
<feature type="compositionally biased region" description="Low complexity" evidence="4">
    <location>
        <begin position="198"/>
        <end position="209"/>
    </location>
</feature>
<dbReference type="PANTHER" id="PTHR15427">
    <property type="entry name" value="EMILIN ELASTIN MICROFIBRIL INTERFACE-LOCATED PROTEIN ELASTIN MICROFIBRIL INTERFACER"/>
    <property type="match status" value="1"/>
</dbReference>
<feature type="compositionally biased region" description="Basic residues" evidence="4">
    <location>
        <begin position="1"/>
        <end position="22"/>
    </location>
</feature>
<feature type="region of interest" description="Disordered" evidence="4">
    <location>
        <begin position="72"/>
        <end position="144"/>
    </location>
</feature>
<evidence type="ECO:0000313" key="6">
    <source>
        <dbReference type="EMBL" id="WBR14309.1"/>
    </source>
</evidence>
<accession>A0AA95J1Z7</accession>
<evidence type="ECO:0000313" key="7">
    <source>
        <dbReference type="Proteomes" id="UP001185135"/>
    </source>
</evidence>
<evidence type="ECO:0000256" key="1">
    <source>
        <dbReference type="ARBA" id="ARBA00004613"/>
    </source>
</evidence>
<feature type="compositionally biased region" description="Low complexity" evidence="4">
    <location>
        <begin position="115"/>
        <end position="128"/>
    </location>
</feature>
<dbReference type="InterPro" id="IPR050392">
    <property type="entry name" value="Collagen/C1q_domain"/>
</dbReference>
<evidence type="ECO:0000259" key="5">
    <source>
        <dbReference type="PROSITE" id="PS50871"/>
    </source>
</evidence>
<dbReference type="PROSITE" id="PS50871">
    <property type="entry name" value="C1Q"/>
    <property type="match status" value="1"/>
</dbReference>
<feature type="compositionally biased region" description="Low complexity" evidence="4">
    <location>
        <begin position="230"/>
        <end position="258"/>
    </location>
</feature>
<evidence type="ECO:0000256" key="4">
    <source>
        <dbReference type="SAM" id="MobiDB-lite"/>
    </source>
</evidence>
<dbReference type="EMBL" id="ON887157">
    <property type="protein sequence ID" value="WBR14309.1"/>
    <property type="molecule type" value="Genomic_DNA"/>
</dbReference>
<feature type="region of interest" description="Disordered" evidence="4">
    <location>
        <begin position="191"/>
        <end position="283"/>
    </location>
</feature>
<dbReference type="Pfam" id="PF01391">
    <property type="entry name" value="Collagen"/>
    <property type="match status" value="1"/>
</dbReference>